<evidence type="ECO:0008006" key="4">
    <source>
        <dbReference type="Google" id="ProtNLM"/>
    </source>
</evidence>
<evidence type="ECO:0000256" key="1">
    <source>
        <dbReference type="SAM" id="SignalP"/>
    </source>
</evidence>
<dbReference type="RefSeq" id="WP_097803198.1">
    <property type="nucleotide sequence ID" value="NZ_FXYH01000002.1"/>
</dbReference>
<dbReference type="Proteomes" id="UP000220836">
    <property type="component" value="Unassembled WGS sequence"/>
</dbReference>
<protein>
    <recommendedName>
        <fullName evidence="4">YtkA-like domain-containing protein</fullName>
    </recommendedName>
</protein>
<evidence type="ECO:0000313" key="3">
    <source>
        <dbReference type="Proteomes" id="UP000220836"/>
    </source>
</evidence>
<keyword evidence="3" id="KW-1185">Reference proteome</keyword>
<dbReference type="OrthoDB" id="330101at2"/>
<dbReference type="PROSITE" id="PS51257">
    <property type="entry name" value="PROKAR_LIPOPROTEIN"/>
    <property type="match status" value="1"/>
</dbReference>
<feature type="signal peptide" evidence="1">
    <location>
        <begin position="1"/>
        <end position="22"/>
    </location>
</feature>
<gene>
    <name evidence="2" type="ORF">PEV8663_00647</name>
</gene>
<dbReference type="EMBL" id="FXYH01000002">
    <property type="protein sequence ID" value="SMX35949.1"/>
    <property type="molecule type" value="Genomic_DNA"/>
</dbReference>
<dbReference type="AlphaFoldDB" id="A0A238JZ77"/>
<reference evidence="2 3" key="1">
    <citation type="submission" date="2017-05" db="EMBL/GenBank/DDBJ databases">
        <authorList>
            <person name="Song R."/>
            <person name="Chenine A.L."/>
            <person name="Ruprecht R.M."/>
        </authorList>
    </citation>
    <scope>NUCLEOTIDE SEQUENCE [LARGE SCALE GENOMIC DNA]</scope>
    <source>
        <strain evidence="2 3">CECT 8663</strain>
    </source>
</reference>
<name>A0A238JZ77_9RHOB</name>
<sequence length="134" mass="14228">MKTLATLLSMLCANLWATTALACQSEAEAKPLISTSPGEVSGVAILEPIPLSQPFGLQLLFCGKDATTIKEIKVGAVMPAHQHGMNYTPVVDALGDGRFAVSGMVFHMPGLWAVQIAATGRAMPMYFTLEVHAR</sequence>
<keyword evidence="1" id="KW-0732">Signal</keyword>
<accession>A0A238JZ77</accession>
<feature type="chain" id="PRO_5012353463" description="YtkA-like domain-containing protein" evidence="1">
    <location>
        <begin position="23"/>
        <end position="134"/>
    </location>
</feature>
<proteinExistence type="predicted"/>
<organism evidence="2 3">
    <name type="scientific">Pelagimonas varians</name>
    <dbReference type="NCBI Taxonomy" id="696760"/>
    <lineage>
        <taxon>Bacteria</taxon>
        <taxon>Pseudomonadati</taxon>
        <taxon>Pseudomonadota</taxon>
        <taxon>Alphaproteobacteria</taxon>
        <taxon>Rhodobacterales</taxon>
        <taxon>Roseobacteraceae</taxon>
        <taxon>Pelagimonas</taxon>
    </lineage>
</organism>
<evidence type="ECO:0000313" key="2">
    <source>
        <dbReference type="EMBL" id="SMX35949.1"/>
    </source>
</evidence>